<dbReference type="RefSeq" id="WP_087920321.1">
    <property type="nucleotide sequence ID" value="NZ_CP021780.1"/>
</dbReference>
<dbReference type="Proteomes" id="UP000249890">
    <property type="component" value="Chromosome"/>
</dbReference>
<reference evidence="1 2" key="1">
    <citation type="submission" date="2017-06" db="EMBL/GenBank/DDBJ databases">
        <title>Complete genome sequence of Paenibacillus donghaensis KCTC 13049T isolated from East Sea sediment, South Korea.</title>
        <authorList>
            <person name="Jung B.K."/>
            <person name="Hong S.-J."/>
            <person name="Shin J.-H."/>
        </authorList>
    </citation>
    <scope>NUCLEOTIDE SEQUENCE [LARGE SCALE GENOMIC DNA]</scope>
    <source>
        <strain evidence="1 2">KCTC 13049</strain>
    </source>
</reference>
<evidence type="ECO:0000313" key="1">
    <source>
        <dbReference type="EMBL" id="ASA26377.1"/>
    </source>
</evidence>
<keyword evidence="2" id="KW-1185">Reference proteome</keyword>
<dbReference type="OrthoDB" id="2730767at2"/>
<proteinExistence type="predicted"/>
<accession>A0A2Z2KK32</accession>
<name>A0A2Z2KK32_9BACL</name>
<sequence>MDKKAQTILQKAFWTASGWKGTFGPFSGDEFDYAKSKGLMFDPLTITHDEIVDKLQVLHSRSITKEKVVTAFLHSLSTRKVHLRSALSSWALTSQLPAHAYAQPAAEQPMYSSCAPCDGRRLMSDQQYINEDLNVLNFERIRWGGIRLNNLLYCWLDLELLSREGELEVTPQDLEILEHMVEAIKLCGSKDGARQLEKRWKDIFPSNKYERDVVMEIWGYAGLLVPQDEPRQGRGGNSDFNSVANWRGEDGYSEERLQFLFKSNQ</sequence>
<organism evidence="1 2">
    <name type="scientific">Paenibacillus donghaensis</name>
    <dbReference type="NCBI Taxonomy" id="414771"/>
    <lineage>
        <taxon>Bacteria</taxon>
        <taxon>Bacillati</taxon>
        <taxon>Bacillota</taxon>
        <taxon>Bacilli</taxon>
        <taxon>Bacillales</taxon>
        <taxon>Paenibacillaceae</taxon>
        <taxon>Paenibacillus</taxon>
    </lineage>
</organism>
<dbReference type="AlphaFoldDB" id="A0A2Z2KK32"/>
<dbReference type="EMBL" id="CP021780">
    <property type="protein sequence ID" value="ASA26377.1"/>
    <property type="molecule type" value="Genomic_DNA"/>
</dbReference>
<protein>
    <submittedName>
        <fullName evidence="1">Uncharacterized protein</fullName>
    </submittedName>
</protein>
<gene>
    <name evidence="1" type="ORF">B9T62_18195</name>
</gene>
<dbReference type="KEGG" id="pdh:B9T62_18195"/>
<evidence type="ECO:0000313" key="2">
    <source>
        <dbReference type="Proteomes" id="UP000249890"/>
    </source>
</evidence>